<evidence type="ECO:0000313" key="2">
    <source>
        <dbReference type="RefSeq" id="XP_047006249.2"/>
    </source>
</evidence>
<dbReference type="PANTHER" id="PTHR33862:SF3">
    <property type="entry name" value="OROFACIAL CLEFT 1 CANDIDATE GENE 1 PROTEIN"/>
    <property type="match status" value="1"/>
</dbReference>
<accession>A0A979EGC4</accession>
<dbReference type="Proteomes" id="UP000221080">
    <property type="component" value="Chromosome 23"/>
</dbReference>
<gene>
    <name evidence="2" type="primary">LOC108256210</name>
</gene>
<dbReference type="OrthoDB" id="347244at2759"/>
<proteinExistence type="predicted"/>
<reference evidence="1" key="1">
    <citation type="journal article" date="2016" name="Nat. Commun.">
        <title>The channel catfish genome sequence provides insights into the evolution of scale formation in teleosts.</title>
        <authorList>
            <person name="Liu Z."/>
            <person name="Liu S."/>
            <person name="Yao J."/>
            <person name="Bao L."/>
            <person name="Zhang J."/>
            <person name="Li Y."/>
            <person name="Jiang C."/>
            <person name="Sun L."/>
            <person name="Wang R."/>
            <person name="Zhang Y."/>
            <person name="Zhou T."/>
            <person name="Zeng Q."/>
            <person name="Fu Q."/>
            <person name="Gao S."/>
            <person name="Li N."/>
            <person name="Koren S."/>
            <person name="Jiang Y."/>
            <person name="Zimin A."/>
            <person name="Xu P."/>
            <person name="Phillippy A.M."/>
            <person name="Geng X."/>
            <person name="Song L."/>
            <person name="Sun F."/>
            <person name="Li C."/>
            <person name="Wang X."/>
            <person name="Chen A."/>
            <person name="Jin Y."/>
            <person name="Yuan Z."/>
            <person name="Yang Y."/>
            <person name="Tan S."/>
            <person name="Peatman E."/>
            <person name="Lu J."/>
            <person name="Qin Z."/>
            <person name="Dunham R."/>
            <person name="Li Z."/>
            <person name="Sonstegard T."/>
            <person name="Feng J."/>
            <person name="Danzmann R.G."/>
            <person name="Schroeder S."/>
            <person name="Scheffler B."/>
            <person name="Duke M.V."/>
            <person name="Ballard L."/>
            <person name="Kucuktas H."/>
            <person name="Kaltenboeck L."/>
            <person name="Liu H."/>
            <person name="Armbruster J."/>
            <person name="Xie Y."/>
            <person name="Kirby M.L."/>
            <person name="Tian Y."/>
            <person name="Flanagan M.E."/>
            <person name="Mu W."/>
            <person name="Waldbieser G.C."/>
        </authorList>
    </citation>
    <scope>NUCLEOTIDE SEQUENCE [LARGE SCALE GENOMIC DNA]</scope>
    <source>
        <strain evidence="1">SDA103</strain>
    </source>
</reference>
<dbReference type="RefSeq" id="XP_047006249.2">
    <property type="nucleotide sequence ID" value="XM_047150293.2"/>
</dbReference>
<protein>
    <submittedName>
        <fullName evidence="2">Uncharacterized protein LOC108256210</fullName>
    </submittedName>
</protein>
<sequence length="278" mass="31989">MSRVGAGDELELKFVHEDERGLYEKISQMLNEDEASTVIDLPGSFREERLVAMASRVPQAGWRDQLREKLEEEREEVIPHYVGQLREHVQDDMIPVGRASLEQDGCMAEEKEWLRKQRVIAVLRGNTKVSYPIRDMEQEEAALQDRLYAAFQCSERRLLNSLRQRQAEVIAKYGEITEITEPLGIGSDLPWQVEWTRTPQPMEVCVVCLRTVREKLSRGLYSVRVSLHSGLGGPALRWSGLKEQQWTGVTEPVEHHGQICDIELLINQNLHVVRKHTD</sequence>
<organism evidence="1 2">
    <name type="scientific">Ictalurus punctatus</name>
    <name type="common">Channel catfish</name>
    <name type="synonym">Silurus punctatus</name>
    <dbReference type="NCBI Taxonomy" id="7998"/>
    <lineage>
        <taxon>Eukaryota</taxon>
        <taxon>Metazoa</taxon>
        <taxon>Chordata</taxon>
        <taxon>Craniata</taxon>
        <taxon>Vertebrata</taxon>
        <taxon>Euteleostomi</taxon>
        <taxon>Actinopterygii</taxon>
        <taxon>Neopterygii</taxon>
        <taxon>Teleostei</taxon>
        <taxon>Ostariophysi</taxon>
        <taxon>Siluriformes</taxon>
        <taxon>Ictaluridae</taxon>
        <taxon>Ictalurus</taxon>
    </lineage>
</organism>
<dbReference type="PANTHER" id="PTHR33862">
    <property type="entry name" value="OROFACIAL CLEFT 1 CANDIDATE GENE 1 PROTEIN"/>
    <property type="match status" value="1"/>
</dbReference>
<name>A0A979EGC4_ICTPU</name>
<dbReference type="InterPro" id="IPR031390">
    <property type="entry name" value="OFCC1"/>
</dbReference>
<dbReference type="AlphaFoldDB" id="A0A979EGC4"/>
<dbReference type="KEGG" id="ipu:108256210"/>
<evidence type="ECO:0000313" key="1">
    <source>
        <dbReference type="Proteomes" id="UP000221080"/>
    </source>
</evidence>
<reference evidence="2" key="2">
    <citation type="submission" date="2025-08" db="UniProtKB">
        <authorList>
            <consortium name="RefSeq"/>
        </authorList>
    </citation>
    <scope>IDENTIFICATION</scope>
    <source>
        <tissue evidence="2">Blood</tissue>
    </source>
</reference>
<keyword evidence="1" id="KW-1185">Reference proteome</keyword>
<dbReference type="GeneID" id="108256210"/>